<dbReference type="STRING" id="1091494.MEALZ_2119"/>
<dbReference type="Pfam" id="PF00498">
    <property type="entry name" value="FHA"/>
    <property type="match status" value="1"/>
</dbReference>
<keyword evidence="4" id="KW-1185">Reference proteome</keyword>
<dbReference type="KEGG" id="mah:MEALZ_2119"/>
<feature type="region of interest" description="Disordered" evidence="1">
    <location>
        <begin position="32"/>
        <end position="51"/>
    </location>
</feature>
<dbReference type="EMBL" id="FO082060">
    <property type="protein sequence ID" value="CCE23805.1"/>
    <property type="molecule type" value="Genomic_DNA"/>
</dbReference>
<dbReference type="CDD" id="cd00060">
    <property type="entry name" value="FHA"/>
    <property type="match status" value="1"/>
</dbReference>
<dbReference type="PROSITE" id="PS50006">
    <property type="entry name" value="FHA_DOMAIN"/>
    <property type="match status" value="1"/>
</dbReference>
<protein>
    <recommendedName>
        <fullName evidence="2">FHA domain-containing protein</fullName>
    </recommendedName>
</protein>
<dbReference type="Gene3D" id="2.60.200.20">
    <property type="match status" value="1"/>
</dbReference>
<feature type="domain" description="FHA" evidence="2">
    <location>
        <begin position="96"/>
        <end position="150"/>
    </location>
</feature>
<dbReference type="PATRIC" id="fig|271065.3.peg.2176"/>
<sequence length="182" mass="20687">MPMVRCPADEHYYDPELYDECPYCRKTHYVTQQPAQPTGSKADRQTQRVNPETAKTRVIFGDKGESFEGVEPVVGWLVVLNGKARGSDRRIIPGMNRIGRDRDMTITLDVGDDTISRKEHGFIVYDPLNHQFFIQHGSGQNLTYLNGAVVMGAQPLNDRDRIRVGNTELLFIALCDRTFNWA</sequence>
<evidence type="ECO:0000313" key="4">
    <source>
        <dbReference type="Proteomes" id="UP000008315"/>
    </source>
</evidence>
<gene>
    <name evidence="3" type="ordered locus">MEALZ_2119</name>
</gene>
<evidence type="ECO:0000313" key="3">
    <source>
        <dbReference type="EMBL" id="CCE23805.1"/>
    </source>
</evidence>
<dbReference type="Proteomes" id="UP000008315">
    <property type="component" value="Chromosome"/>
</dbReference>
<dbReference type="InterPro" id="IPR000253">
    <property type="entry name" value="FHA_dom"/>
</dbReference>
<dbReference type="SUPFAM" id="SSF49879">
    <property type="entry name" value="SMAD/FHA domain"/>
    <property type="match status" value="1"/>
</dbReference>
<proteinExistence type="predicted"/>
<accession>G4T468</accession>
<evidence type="ECO:0000259" key="2">
    <source>
        <dbReference type="PROSITE" id="PS50006"/>
    </source>
</evidence>
<reference evidence="4" key="1">
    <citation type="journal article" date="2012" name="J. Bacteriol.">
        <title>Genome sequence of the haloalkaliphilic methanotrophic bacterium Methylomicrobium alcaliphilum 20Z.</title>
        <authorList>
            <person name="Vuilleumier S."/>
            <person name="Khmelenina V.N."/>
            <person name="Bringel F."/>
            <person name="Reshetnikov A.S."/>
            <person name="Lajus A."/>
            <person name="Mangenot S."/>
            <person name="Rouy Z."/>
            <person name="Op den Camp H.J."/>
            <person name="Jetten M.S."/>
            <person name="Dispirito A.A."/>
            <person name="Dunfield P."/>
            <person name="Klotz M.G."/>
            <person name="Semrau J.D."/>
            <person name="Stein L.Y."/>
            <person name="Barbe V."/>
            <person name="Medigue C."/>
            <person name="Trotsenko Y.A."/>
            <person name="Kalyuzhnaya M.G."/>
        </authorList>
    </citation>
    <scope>NUCLEOTIDE SEQUENCE [LARGE SCALE GENOMIC DNA]</scope>
    <source>
        <strain evidence="4">DSM 19304 / NCIMB 14124 / VKM B-2133 / 20Z</strain>
    </source>
</reference>
<dbReference type="RefSeq" id="WP_014148595.1">
    <property type="nucleotide sequence ID" value="NC_016112.1"/>
</dbReference>
<organism evidence="3 4">
    <name type="scientific">Methylotuvimicrobium alcaliphilum (strain DSM 19304 / NCIMB 14124 / VKM B-2133 / 20Z)</name>
    <name type="common">Methylomicrobium alcaliphilum</name>
    <dbReference type="NCBI Taxonomy" id="1091494"/>
    <lineage>
        <taxon>Bacteria</taxon>
        <taxon>Pseudomonadati</taxon>
        <taxon>Pseudomonadota</taxon>
        <taxon>Gammaproteobacteria</taxon>
        <taxon>Methylococcales</taxon>
        <taxon>Methylococcaceae</taxon>
        <taxon>Methylotuvimicrobium</taxon>
    </lineage>
</organism>
<dbReference type="HOGENOM" id="CLU_094173_1_0_6"/>
<name>G4T468_META2</name>
<dbReference type="InterPro" id="IPR008984">
    <property type="entry name" value="SMAD_FHA_dom_sf"/>
</dbReference>
<dbReference type="AlphaFoldDB" id="G4T468"/>
<evidence type="ECO:0000256" key="1">
    <source>
        <dbReference type="SAM" id="MobiDB-lite"/>
    </source>
</evidence>